<evidence type="ECO:0000256" key="1">
    <source>
        <dbReference type="SAM" id="Phobius"/>
    </source>
</evidence>
<dbReference type="Proteomes" id="UP001054945">
    <property type="component" value="Unassembled WGS sequence"/>
</dbReference>
<proteinExistence type="predicted"/>
<evidence type="ECO:0000313" key="2">
    <source>
        <dbReference type="EMBL" id="GIY94945.1"/>
    </source>
</evidence>
<keyword evidence="1" id="KW-1133">Transmembrane helix</keyword>
<dbReference type="EMBL" id="BPLR01000455">
    <property type="protein sequence ID" value="GIY94945.1"/>
    <property type="molecule type" value="Genomic_DNA"/>
</dbReference>
<keyword evidence="3" id="KW-1185">Reference proteome</keyword>
<evidence type="ECO:0000313" key="3">
    <source>
        <dbReference type="Proteomes" id="UP001054945"/>
    </source>
</evidence>
<reference evidence="2 3" key="1">
    <citation type="submission" date="2021-06" db="EMBL/GenBank/DDBJ databases">
        <title>Caerostris extrusa draft genome.</title>
        <authorList>
            <person name="Kono N."/>
            <person name="Arakawa K."/>
        </authorList>
    </citation>
    <scope>NUCLEOTIDE SEQUENCE [LARGE SCALE GENOMIC DNA]</scope>
</reference>
<name>A0AAV4XIQ7_CAEEX</name>
<gene>
    <name evidence="2" type="ORF">CEXT_547551</name>
</gene>
<comment type="caution">
    <text evidence="2">The sequence shown here is derived from an EMBL/GenBank/DDBJ whole genome shotgun (WGS) entry which is preliminary data.</text>
</comment>
<sequence>MGNIELAHHWFMGLPWNSNGHSLHQMVRIVASIPRSSNKVYPFDITILQKCGLHHQLILDFIANGFMINHFIIILLMISGTYR</sequence>
<feature type="transmembrane region" description="Helical" evidence="1">
    <location>
        <begin position="57"/>
        <end position="78"/>
    </location>
</feature>
<keyword evidence="1" id="KW-0472">Membrane</keyword>
<accession>A0AAV4XIQ7</accession>
<protein>
    <submittedName>
        <fullName evidence="2">Uncharacterized protein</fullName>
    </submittedName>
</protein>
<dbReference type="AlphaFoldDB" id="A0AAV4XIQ7"/>
<keyword evidence="1" id="KW-0812">Transmembrane</keyword>
<organism evidence="2 3">
    <name type="scientific">Caerostris extrusa</name>
    <name type="common">Bark spider</name>
    <name type="synonym">Caerostris bankana</name>
    <dbReference type="NCBI Taxonomy" id="172846"/>
    <lineage>
        <taxon>Eukaryota</taxon>
        <taxon>Metazoa</taxon>
        <taxon>Ecdysozoa</taxon>
        <taxon>Arthropoda</taxon>
        <taxon>Chelicerata</taxon>
        <taxon>Arachnida</taxon>
        <taxon>Araneae</taxon>
        <taxon>Araneomorphae</taxon>
        <taxon>Entelegynae</taxon>
        <taxon>Araneoidea</taxon>
        <taxon>Araneidae</taxon>
        <taxon>Caerostris</taxon>
    </lineage>
</organism>